<dbReference type="InterPro" id="IPR038404">
    <property type="entry name" value="TRAP_DctP_sf"/>
</dbReference>
<organism evidence="5 6">
    <name type="scientific">Ramlibacter rhizophilus</name>
    <dbReference type="NCBI Taxonomy" id="1781167"/>
    <lineage>
        <taxon>Bacteria</taxon>
        <taxon>Pseudomonadati</taxon>
        <taxon>Pseudomonadota</taxon>
        <taxon>Betaproteobacteria</taxon>
        <taxon>Burkholderiales</taxon>
        <taxon>Comamonadaceae</taxon>
        <taxon>Ramlibacter</taxon>
    </lineage>
</organism>
<name>A0A4Z0BZQ3_9BURK</name>
<dbReference type="RefSeq" id="WP_135284274.1">
    <property type="nucleotide sequence ID" value="NZ_SMLL01000002.1"/>
</dbReference>
<keyword evidence="2" id="KW-0813">Transport</keyword>
<dbReference type="GO" id="GO:0030288">
    <property type="term" value="C:outer membrane-bounded periplasmic space"/>
    <property type="evidence" value="ECO:0007669"/>
    <property type="project" value="InterPro"/>
</dbReference>
<feature type="signal peptide" evidence="4">
    <location>
        <begin position="1"/>
        <end position="34"/>
    </location>
</feature>
<reference evidence="5 6" key="1">
    <citation type="submission" date="2019-03" db="EMBL/GenBank/DDBJ databases">
        <title>Ramlibacter rhizophilus CCTCC AB2015357, whole genome shotgun sequence.</title>
        <authorList>
            <person name="Zhang X."/>
            <person name="Feng G."/>
            <person name="Zhu H."/>
        </authorList>
    </citation>
    <scope>NUCLEOTIDE SEQUENCE [LARGE SCALE GENOMIC DNA]</scope>
    <source>
        <strain evidence="5 6">CCTCC AB2015357</strain>
    </source>
</reference>
<keyword evidence="6" id="KW-1185">Reference proteome</keyword>
<dbReference type="Gene3D" id="3.40.190.170">
    <property type="entry name" value="Bacterial extracellular solute-binding protein, family 7"/>
    <property type="match status" value="1"/>
</dbReference>
<comment type="similarity">
    <text evidence="1">Belongs to the bacterial solute-binding protein 7 family.</text>
</comment>
<evidence type="ECO:0000313" key="5">
    <source>
        <dbReference type="EMBL" id="TFZ03475.1"/>
    </source>
</evidence>
<evidence type="ECO:0000256" key="4">
    <source>
        <dbReference type="SAM" id="SignalP"/>
    </source>
</evidence>
<dbReference type="InterPro" id="IPR018389">
    <property type="entry name" value="DctP_fam"/>
</dbReference>
<evidence type="ECO:0000256" key="1">
    <source>
        <dbReference type="ARBA" id="ARBA00009023"/>
    </source>
</evidence>
<dbReference type="AlphaFoldDB" id="A0A4Z0BZQ3"/>
<dbReference type="GO" id="GO:0015740">
    <property type="term" value="P:C4-dicarboxylate transport"/>
    <property type="evidence" value="ECO:0007669"/>
    <property type="project" value="TreeGrafter"/>
</dbReference>
<dbReference type="NCBIfam" id="TIGR00787">
    <property type="entry name" value="dctP"/>
    <property type="match status" value="1"/>
</dbReference>
<feature type="chain" id="PRO_5021317781" evidence="4">
    <location>
        <begin position="35"/>
        <end position="344"/>
    </location>
</feature>
<gene>
    <name evidence="5" type="ORF">EZ242_06270</name>
</gene>
<dbReference type="Pfam" id="PF03480">
    <property type="entry name" value="DctP"/>
    <property type="match status" value="1"/>
</dbReference>
<dbReference type="PANTHER" id="PTHR33376">
    <property type="match status" value="1"/>
</dbReference>
<dbReference type="Proteomes" id="UP000297564">
    <property type="component" value="Unassembled WGS sequence"/>
</dbReference>
<dbReference type="PANTHER" id="PTHR33376:SF7">
    <property type="entry name" value="C4-DICARBOXYLATE-BINDING PROTEIN DCTB"/>
    <property type="match status" value="1"/>
</dbReference>
<evidence type="ECO:0000313" key="6">
    <source>
        <dbReference type="Proteomes" id="UP000297564"/>
    </source>
</evidence>
<dbReference type="InterPro" id="IPR006311">
    <property type="entry name" value="TAT_signal"/>
</dbReference>
<evidence type="ECO:0000256" key="3">
    <source>
        <dbReference type="ARBA" id="ARBA00022729"/>
    </source>
</evidence>
<dbReference type="PROSITE" id="PS51318">
    <property type="entry name" value="TAT"/>
    <property type="match status" value="1"/>
</dbReference>
<dbReference type="PIRSF" id="PIRSF006470">
    <property type="entry name" value="DctB"/>
    <property type="match status" value="1"/>
</dbReference>
<accession>A0A4Z0BZQ3</accession>
<dbReference type="OrthoDB" id="9794826at2"/>
<proteinExistence type="inferred from homology"/>
<dbReference type="GO" id="GO:0055085">
    <property type="term" value="P:transmembrane transport"/>
    <property type="evidence" value="ECO:0007669"/>
    <property type="project" value="InterPro"/>
</dbReference>
<dbReference type="InterPro" id="IPR004682">
    <property type="entry name" value="TRAP_DctP"/>
</dbReference>
<comment type="caution">
    <text evidence="5">The sequence shown here is derived from an EMBL/GenBank/DDBJ whole genome shotgun (WGS) entry which is preliminary data.</text>
</comment>
<keyword evidence="3 4" id="KW-0732">Signal</keyword>
<protein>
    <submittedName>
        <fullName evidence="5">DctP family TRAP transporter solute-binding subunit</fullName>
    </submittedName>
</protein>
<evidence type="ECO:0000256" key="2">
    <source>
        <dbReference type="ARBA" id="ARBA00022448"/>
    </source>
</evidence>
<dbReference type="EMBL" id="SMLL01000002">
    <property type="protein sequence ID" value="TFZ03475.1"/>
    <property type="molecule type" value="Genomic_DNA"/>
</dbReference>
<sequence>MPITPSPLPARLSRRTVLRAAGLAAALGAGRAFAQRPVLIQFSHVVAEDTAKGQAALRFKELAQARSGGRVRVEVHPDSTLYKDREELEALRLGAVQMLAPSLSKLSALGVPEFEAFDLPYLFRDHAAFRAVTSGRIGAGLLRRLEPLGVEGLAYWDNGFKVFTANRALRSPDDVRGLKVRVQASRTLVEQMRLLGAEVSVSPLADVHEALRSGRLDGQENVPSNIDTQRLHEAQSHLAVTRHGYLAYAVIVNQAFWRGLDASLRALLLSALQDATAHANRIAEQLNAQALARIAASGRVQVVEPGPAEQARWRRAMLPLHAKAQAWIDPALIDAMQRAGAAPG</sequence>
<dbReference type="NCBIfam" id="NF037995">
    <property type="entry name" value="TRAP_S1"/>
    <property type="match status" value="1"/>
</dbReference>